<feature type="domain" description="Integrase catalytic" evidence="1">
    <location>
        <begin position="109"/>
        <end position="290"/>
    </location>
</feature>
<dbReference type="KEGG" id="drt:Dret_2520"/>
<dbReference type="eggNOG" id="COG2801">
    <property type="taxonomic scope" value="Bacteria"/>
</dbReference>
<dbReference type="EMBL" id="CP001734">
    <property type="protein sequence ID" value="ACV68291.1"/>
    <property type="molecule type" value="Genomic_DNA"/>
</dbReference>
<name>C8X1J4_DESRD</name>
<dbReference type="Pfam" id="PF13276">
    <property type="entry name" value="HTH_21"/>
    <property type="match status" value="1"/>
</dbReference>
<proteinExistence type="predicted"/>
<dbReference type="OrthoDB" id="5460392at2"/>
<geneLocation type="plasmid" evidence="3 4">
    <name>pDRET01</name>
</geneLocation>
<sequence>MSQAVSASTGKAYTMRRVCRVWRIPRSTVYHRLQQSKQCSSRPRGPKAFYSDAELVAHIKDLLEQSPFHGEGYRKIWARLRLQDIRTSPRRVLRVMRENNLLVFQNTSIHPGPKAHDGTITQESSHVMWGTDMTKAYTIRDGWVSVFGAVDHFSAACMGLHAAKPGTRFEAVEPVRQGVREAFGAIEQHMAQGITMRHDCGSQYLSKVFQDELRFLGFTISPAFVRSPQCNGCIERFFRTLKENLLWVRSFQDIEELSQALQEFKEQYNTQWLIGRHGYQTPYQVLASHRPQQGLAA</sequence>
<dbReference type="PANTHER" id="PTHR46889">
    <property type="entry name" value="TRANSPOSASE INSF FOR INSERTION SEQUENCE IS3B-RELATED"/>
    <property type="match status" value="1"/>
</dbReference>
<dbReference type="Pfam" id="PF13683">
    <property type="entry name" value="rve_3"/>
    <property type="match status" value="1"/>
</dbReference>
<organism evidence="2 4">
    <name type="scientific">Desulfohalobium retbaense (strain ATCC 49708 / DSM 5692 / JCM 16813 / HR100)</name>
    <dbReference type="NCBI Taxonomy" id="485915"/>
    <lineage>
        <taxon>Bacteria</taxon>
        <taxon>Pseudomonadati</taxon>
        <taxon>Thermodesulfobacteriota</taxon>
        <taxon>Desulfovibrionia</taxon>
        <taxon>Desulfovibrionales</taxon>
        <taxon>Desulfohalobiaceae</taxon>
        <taxon>Desulfohalobium</taxon>
    </lineage>
</organism>
<dbReference type="PROSITE" id="PS50994">
    <property type="entry name" value="INTEGRASE"/>
    <property type="match status" value="1"/>
</dbReference>
<dbReference type="Gene3D" id="3.30.420.10">
    <property type="entry name" value="Ribonuclease H-like superfamily/Ribonuclease H"/>
    <property type="match status" value="1"/>
</dbReference>
<protein>
    <submittedName>
        <fullName evidence="2">Integrase catalytic region</fullName>
    </submittedName>
</protein>
<evidence type="ECO:0000313" key="4">
    <source>
        <dbReference type="Proteomes" id="UP000001052"/>
    </source>
</evidence>
<dbReference type="PANTHER" id="PTHR46889:SF5">
    <property type="entry name" value="INTEGRASE PROTEIN"/>
    <property type="match status" value="1"/>
</dbReference>
<evidence type="ECO:0000259" key="1">
    <source>
        <dbReference type="PROSITE" id="PS50994"/>
    </source>
</evidence>
<accession>C8X1J4</accession>
<dbReference type="InterPro" id="IPR012337">
    <property type="entry name" value="RNaseH-like_sf"/>
</dbReference>
<dbReference type="GO" id="GO:0003676">
    <property type="term" value="F:nucleic acid binding"/>
    <property type="evidence" value="ECO:0007669"/>
    <property type="project" value="InterPro"/>
</dbReference>
<keyword evidence="3" id="KW-0614">Plasmid</keyword>
<keyword evidence="4" id="KW-1185">Reference proteome</keyword>
<dbReference type="RefSeq" id="WP_012813891.1">
    <property type="nucleotide sequence ID" value="NC_013223.1"/>
</dbReference>
<dbReference type="HOGENOM" id="CLU_027402_31_2_7"/>
<dbReference type="KEGG" id="drt:Dret_1003"/>
<dbReference type="SUPFAM" id="SSF53098">
    <property type="entry name" value="Ribonuclease H-like"/>
    <property type="match status" value="1"/>
</dbReference>
<dbReference type="STRING" id="485915.Dret_1003"/>
<gene>
    <name evidence="2" type="ordered locus">Dret_1003</name>
    <name evidence="3" type="ORF">Dret_2520</name>
</gene>
<dbReference type="EMBL" id="CP001735">
    <property type="protein sequence ID" value="ACV69800.1"/>
    <property type="molecule type" value="Genomic_DNA"/>
</dbReference>
<dbReference type="InterPro" id="IPR025948">
    <property type="entry name" value="HTH-like_dom"/>
</dbReference>
<evidence type="ECO:0000313" key="3">
    <source>
        <dbReference type="EMBL" id="ACV69800.1"/>
    </source>
</evidence>
<dbReference type="InterPro" id="IPR050900">
    <property type="entry name" value="Transposase_IS3/IS150/IS904"/>
</dbReference>
<reference evidence="4" key="1">
    <citation type="submission" date="2009-09" db="EMBL/GenBank/DDBJ databases">
        <title>The complete chromosome of Desulfohalobium retbaense DSM 5692.</title>
        <authorList>
            <consortium name="US DOE Joint Genome Institute (JGI-PGF)"/>
            <person name="Lucas S."/>
            <person name="Copeland A."/>
            <person name="Lapidus A."/>
            <person name="Glavina del Rio T."/>
            <person name="Dalin E."/>
            <person name="Tice H."/>
            <person name="Bruce D."/>
            <person name="Goodwin L."/>
            <person name="Pitluck S."/>
            <person name="Kyrpides N."/>
            <person name="Mavromatis K."/>
            <person name="Ivanova N."/>
            <person name="Mikhailova N."/>
            <person name="Munk A.C."/>
            <person name="Brettin T."/>
            <person name="Detter J.C."/>
            <person name="Han C."/>
            <person name="Tapia R."/>
            <person name="Larimer F."/>
            <person name="Land M."/>
            <person name="Hauser L."/>
            <person name="Markowitz V."/>
            <person name="Cheng J.-F."/>
            <person name="Hugenholtz P."/>
            <person name="Woyke T."/>
            <person name="Wu D."/>
            <person name="Spring S."/>
            <person name="Klenk H.-P."/>
            <person name="Eisen J.A."/>
        </authorList>
    </citation>
    <scope>NUCLEOTIDE SEQUENCE [LARGE SCALE GENOMIC DNA]</scope>
    <source>
        <strain evidence="4">DSM 5692</strain>
    </source>
</reference>
<reference evidence="2 4" key="2">
    <citation type="journal article" date="2010" name="Stand. Genomic Sci.">
        <title>Complete genome sequence of Desulfohalobium retbaense type strain (HR(100)).</title>
        <authorList>
            <person name="Spring S."/>
            <person name="Nolan M."/>
            <person name="Lapidus A."/>
            <person name="Glavina Del Rio T."/>
            <person name="Copeland A."/>
            <person name="Tice H."/>
            <person name="Cheng J.F."/>
            <person name="Lucas S."/>
            <person name="Land M."/>
            <person name="Chen F."/>
            <person name="Bruce D."/>
            <person name="Goodwin L."/>
            <person name="Pitluck S."/>
            <person name="Ivanova N."/>
            <person name="Mavromatis K."/>
            <person name="Mikhailova N."/>
            <person name="Pati A."/>
            <person name="Chen A."/>
            <person name="Palaniappan K."/>
            <person name="Hauser L."/>
            <person name="Chang Y.J."/>
            <person name="Jeffries C.D."/>
            <person name="Munk C."/>
            <person name="Kiss H."/>
            <person name="Chain P."/>
            <person name="Han C."/>
            <person name="Brettin T."/>
            <person name="Detter J.C."/>
            <person name="Schuler E."/>
            <person name="Goker M."/>
            <person name="Rohde M."/>
            <person name="Bristow J."/>
            <person name="Eisen J.A."/>
            <person name="Markowitz V."/>
            <person name="Hugenholtz P."/>
            <person name="Kyrpides N.C."/>
            <person name="Klenk H.P."/>
        </authorList>
    </citation>
    <scope>NUCLEOTIDE SEQUENCE [LARGE SCALE GENOMIC DNA]</scope>
    <source>
        <strain evidence="2 4">DSM 5692</strain>
        <plasmid evidence="3">pDRET01</plasmid>
        <plasmid evidence="4">Plasmid pDRET01</plasmid>
    </source>
</reference>
<dbReference type="Proteomes" id="UP000001052">
    <property type="component" value="Chromosome"/>
</dbReference>
<dbReference type="InterPro" id="IPR001584">
    <property type="entry name" value="Integrase_cat-core"/>
</dbReference>
<dbReference type="AlphaFoldDB" id="C8X1J4"/>
<evidence type="ECO:0000313" key="2">
    <source>
        <dbReference type="EMBL" id="ACV68291.1"/>
    </source>
</evidence>
<dbReference type="GO" id="GO:0015074">
    <property type="term" value="P:DNA integration"/>
    <property type="evidence" value="ECO:0007669"/>
    <property type="project" value="InterPro"/>
</dbReference>
<dbReference type="InterPro" id="IPR036397">
    <property type="entry name" value="RNaseH_sf"/>
</dbReference>
<dbReference type="Proteomes" id="UP000001052">
    <property type="component" value="Plasmid pDRET01"/>
</dbReference>